<name>A0ABY8BMK7_AFICR</name>
<dbReference type="RefSeq" id="WP_275246823.1">
    <property type="nucleotide sequence ID" value="NZ_BAABDX010000001.1"/>
</dbReference>
<dbReference type="Pfam" id="PF19596">
    <property type="entry name" value="DUF6101"/>
    <property type="match status" value="1"/>
</dbReference>
<organism evidence="2 3">
    <name type="scientific">Afipia carboxydohydrogena</name>
    <name type="common">Pseudomonas carboxydohydrogena</name>
    <dbReference type="NCBI Taxonomy" id="290"/>
    <lineage>
        <taxon>Bacteria</taxon>
        <taxon>Pseudomonadati</taxon>
        <taxon>Pseudomonadota</taxon>
        <taxon>Alphaproteobacteria</taxon>
        <taxon>Hyphomicrobiales</taxon>
        <taxon>Nitrobacteraceae</taxon>
        <taxon>Afipia</taxon>
    </lineage>
</organism>
<evidence type="ECO:0000256" key="1">
    <source>
        <dbReference type="SAM" id="MobiDB-lite"/>
    </source>
</evidence>
<reference evidence="2 3" key="1">
    <citation type="submission" date="2022-11" db="EMBL/GenBank/DDBJ databases">
        <authorList>
            <person name="Siebert D."/>
            <person name="Busche T."/>
            <person name="Saydam E."/>
            <person name="Kalinowski J."/>
            <person name="Ruckert C."/>
            <person name="Blombach B."/>
        </authorList>
    </citation>
    <scope>NUCLEOTIDE SEQUENCE [LARGE SCALE GENOMIC DNA]</scope>
    <source>
        <strain evidence="2 3">DSM 1083</strain>
    </source>
</reference>
<dbReference type="EMBL" id="CP113162">
    <property type="protein sequence ID" value="WEF51215.1"/>
    <property type="molecule type" value="Genomic_DNA"/>
</dbReference>
<proteinExistence type="predicted"/>
<gene>
    <name evidence="2" type="ORF">AFIC_002789</name>
</gene>
<feature type="region of interest" description="Disordered" evidence="1">
    <location>
        <begin position="1"/>
        <end position="21"/>
    </location>
</feature>
<accession>A0ABY8BMK7</accession>
<evidence type="ECO:0000313" key="2">
    <source>
        <dbReference type="EMBL" id="WEF51215.1"/>
    </source>
</evidence>
<protein>
    <submittedName>
        <fullName evidence="2">DUF6101 family protein</fullName>
    </submittedName>
</protein>
<evidence type="ECO:0000313" key="3">
    <source>
        <dbReference type="Proteomes" id="UP001213907"/>
    </source>
</evidence>
<feature type="region of interest" description="Disordered" evidence="1">
    <location>
        <begin position="154"/>
        <end position="177"/>
    </location>
</feature>
<dbReference type="InterPro" id="IPR046083">
    <property type="entry name" value="DUF6101"/>
</dbReference>
<feature type="compositionally biased region" description="Basic and acidic residues" evidence="1">
    <location>
        <begin position="165"/>
        <end position="177"/>
    </location>
</feature>
<sequence length="177" mass="20284">MRRQYGLSGTQPASGSSRDLRLDPLSLPARFEARDGRADGGSRQIEINQERVVVRRMVRGMRMTLQLRVPEFLGIARRQTEDAEALVLIHRDPSLSVPLLLTTDADEIERQWPVWSDVLALPQVEDEGESAGEPAPRRRRHNVIRIRRPRFLTRRKAGRPASEPTMHRGEREIIARN</sequence>
<dbReference type="Proteomes" id="UP001213907">
    <property type="component" value="Chromosome"/>
</dbReference>
<keyword evidence="3" id="KW-1185">Reference proteome</keyword>